<evidence type="ECO:0000313" key="2">
    <source>
        <dbReference type="Proteomes" id="UP000322225"/>
    </source>
</evidence>
<dbReference type="PANTHER" id="PTHR28180:SF2">
    <property type="entry name" value="PEROXISOMAL PROTEIN 2"/>
    <property type="match status" value="1"/>
</dbReference>
<organism evidence="1 2">
    <name type="scientific">Kwoniella shandongensis</name>
    <dbReference type="NCBI Taxonomy" id="1734106"/>
    <lineage>
        <taxon>Eukaryota</taxon>
        <taxon>Fungi</taxon>
        <taxon>Dikarya</taxon>
        <taxon>Basidiomycota</taxon>
        <taxon>Agaricomycotina</taxon>
        <taxon>Tremellomycetes</taxon>
        <taxon>Tremellales</taxon>
        <taxon>Cryptococcaceae</taxon>
        <taxon>Kwoniella</taxon>
    </lineage>
</organism>
<dbReference type="RefSeq" id="XP_031858643.1">
    <property type="nucleotide sequence ID" value="XM_032007146.1"/>
</dbReference>
<accession>A0A5M6BVX7</accession>
<dbReference type="InterPro" id="IPR052999">
    <property type="entry name" value="PTS1_Protein"/>
</dbReference>
<dbReference type="EMBL" id="CP144051">
    <property type="protein sequence ID" value="WWD15582.1"/>
    <property type="molecule type" value="Genomic_DNA"/>
</dbReference>
<evidence type="ECO:0000313" key="1">
    <source>
        <dbReference type="EMBL" id="WWD15582.1"/>
    </source>
</evidence>
<reference evidence="1" key="2">
    <citation type="submission" date="2024-01" db="EMBL/GenBank/DDBJ databases">
        <title>Comparative genomics of Cryptococcus and Kwoniella reveals pathogenesis evolution and contrasting modes of karyotype evolution via chromosome fusion or intercentromeric recombination.</title>
        <authorList>
            <person name="Coelho M.A."/>
            <person name="David-Palma M."/>
            <person name="Shea T."/>
            <person name="Bowers K."/>
            <person name="McGinley-Smith S."/>
            <person name="Mohammad A.W."/>
            <person name="Gnirke A."/>
            <person name="Yurkov A.M."/>
            <person name="Nowrousian M."/>
            <person name="Sun S."/>
            <person name="Cuomo C.A."/>
            <person name="Heitman J."/>
        </authorList>
    </citation>
    <scope>NUCLEOTIDE SEQUENCE</scope>
    <source>
        <strain evidence="1">CBS 12478</strain>
    </source>
</reference>
<dbReference type="GeneID" id="43591314"/>
<dbReference type="InterPro" id="IPR029032">
    <property type="entry name" value="AhpD-like"/>
</dbReference>
<dbReference type="Gene3D" id="1.20.1290.10">
    <property type="entry name" value="AhpD-like"/>
    <property type="match status" value="1"/>
</dbReference>
<sequence>MAAVKLSPTLKSLLALPAARPSAIPSPPLPVISNLFDSIRSKAPSNLGRDAWLTVGTAAIMTVNATEALGHLWDYAGKKSTDAAIIREAGLKCISFNGIPRTINGLGAFHGHLPEDVLAALDTKSYRHVDESNITEINNRGRALWDNIYQPHHEKLINKLGASHPDLPVYILAAHYGPLLSDPSSLPAPQIGRILTSVVAIACLRAQRGVGPQVTSHVFGLKKAGLEASFVKEVEGGEWLTSDEGAQWVVESTDKVSEIIAGGKTTFAGAPEVQAKL</sequence>
<dbReference type="Proteomes" id="UP000322225">
    <property type="component" value="Chromosome 1"/>
</dbReference>
<name>A0A5M6BVX7_9TREE</name>
<gene>
    <name evidence="1" type="ORF">CI109_100004</name>
</gene>
<protein>
    <submittedName>
        <fullName evidence="1">Uncharacterized protein</fullName>
    </submittedName>
</protein>
<dbReference type="SUPFAM" id="SSF69118">
    <property type="entry name" value="AhpD-like"/>
    <property type="match status" value="1"/>
</dbReference>
<dbReference type="OrthoDB" id="5392202at2759"/>
<keyword evidence="2" id="KW-1185">Reference proteome</keyword>
<dbReference type="PANTHER" id="PTHR28180">
    <property type="entry name" value="CONSERVED MITOCHONDRIAL PROTEIN-RELATED"/>
    <property type="match status" value="1"/>
</dbReference>
<proteinExistence type="predicted"/>
<reference evidence="1" key="1">
    <citation type="submission" date="2017-08" db="EMBL/GenBank/DDBJ databases">
        <authorList>
            <person name="Cuomo C."/>
            <person name="Billmyre B."/>
            <person name="Heitman J."/>
        </authorList>
    </citation>
    <scope>NUCLEOTIDE SEQUENCE</scope>
    <source>
        <strain evidence="1">CBS 12478</strain>
    </source>
</reference>
<dbReference type="AlphaFoldDB" id="A0A5M6BVX7"/>
<dbReference type="KEGG" id="ksn:43591314"/>